<gene>
    <name evidence="3" type="primary">Txndc12</name>
    <name evidence="3" type="ORF">GWK47_050414</name>
</gene>
<dbReference type="Pfam" id="PF13899">
    <property type="entry name" value="Thioredoxin_7"/>
    <property type="match status" value="1"/>
</dbReference>
<evidence type="ECO:0000259" key="2">
    <source>
        <dbReference type="PROSITE" id="PS51352"/>
    </source>
</evidence>
<dbReference type="GO" id="GO:0005783">
    <property type="term" value="C:endoplasmic reticulum"/>
    <property type="evidence" value="ECO:0007669"/>
    <property type="project" value="TreeGrafter"/>
</dbReference>
<evidence type="ECO:0000313" key="4">
    <source>
        <dbReference type="Proteomes" id="UP000770661"/>
    </source>
</evidence>
<evidence type="ECO:0000313" key="3">
    <source>
        <dbReference type="EMBL" id="KAG0719464.1"/>
    </source>
</evidence>
<dbReference type="InterPro" id="IPR013766">
    <property type="entry name" value="Thioredoxin_domain"/>
</dbReference>
<dbReference type="InterPro" id="IPR017937">
    <property type="entry name" value="Thioredoxin_CS"/>
</dbReference>
<dbReference type="InterPro" id="IPR051099">
    <property type="entry name" value="AGR/TXD"/>
</dbReference>
<dbReference type="AlphaFoldDB" id="A0A8J5CR73"/>
<dbReference type="Gene3D" id="3.40.30.10">
    <property type="entry name" value="Glutaredoxin"/>
    <property type="match status" value="1"/>
</dbReference>
<organism evidence="3 4">
    <name type="scientific">Chionoecetes opilio</name>
    <name type="common">Atlantic snow crab</name>
    <name type="synonym">Cancer opilio</name>
    <dbReference type="NCBI Taxonomy" id="41210"/>
    <lineage>
        <taxon>Eukaryota</taxon>
        <taxon>Metazoa</taxon>
        <taxon>Ecdysozoa</taxon>
        <taxon>Arthropoda</taxon>
        <taxon>Crustacea</taxon>
        <taxon>Multicrustacea</taxon>
        <taxon>Malacostraca</taxon>
        <taxon>Eumalacostraca</taxon>
        <taxon>Eucarida</taxon>
        <taxon>Decapoda</taxon>
        <taxon>Pleocyemata</taxon>
        <taxon>Brachyura</taxon>
        <taxon>Eubrachyura</taxon>
        <taxon>Majoidea</taxon>
        <taxon>Majidae</taxon>
        <taxon>Chionoecetes</taxon>
    </lineage>
</organism>
<dbReference type="PANTHER" id="PTHR15337:SF11">
    <property type="entry name" value="THIOREDOXIN DOMAIN-CONTAINING PROTEIN"/>
    <property type="match status" value="1"/>
</dbReference>
<proteinExistence type="predicted"/>
<dbReference type="SUPFAM" id="SSF52833">
    <property type="entry name" value="Thioredoxin-like"/>
    <property type="match status" value="1"/>
</dbReference>
<keyword evidence="1" id="KW-0732">Signal</keyword>
<feature type="domain" description="Thioredoxin" evidence="2">
    <location>
        <begin position="20"/>
        <end position="162"/>
    </location>
</feature>
<keyword evidence="4" id="KW-1185">Reference proteome</keyword>
<protein>
    <submittedName>
        <fullName evidence="3">Thioredoxin domain-containing protein 12</fullName>
    </submittedName>
</protein>
<dbReference type="EMBL" id="JACEEZ010014463">
    <property type="protein sequence ID" value="KAG0719464.1"/>
    <property type="molecule type" value="Genomic_DNA"/>
</dbReference>
<dbReference type="PROSITE" id="PS00194">
    <property type="entry name" value="THIOREDOXIN_1"/>
    <property type="match status" value="1"/>
</dbReference>
<evidence type="ECO:0000256" key="1">
    <source>
        <dbReference type="ARBA" id="ARBA00022729"/>
    </source>
</evidence>
<dbReference type="PROSITE" id="PS51352">
    <property type="entry name" value="THIOREDOXIN_2"/>
    <property type="match status" value="1"/>
</dbReference>
<name>A0A8J5CR73_CHIOP</name>
<accession>A0A8J5CR73</accession>
<dbReference type="Proteomes" id="UP000770661">
    <property type="component" value="Unassembled WGS sequence"/>
</dbReference>
<dbReference type="OrthoDB" id="262308at2759"/>
<sequence length="170" mass="19180">MSAPSRKSVSSRKGMKLKSLSLQEKVKVLARMDAGLGEGYEWHTLEEGLQLAQKTGKPLMLIIHKSWCGACKVFKPKFAASAAALELSKDFVMVNTIDSEEPKESKYEPDGGYIPRILFLDSKGEVQSEIYNKNGNPQYKFFYYDDTSVVESMRQARELLTTYTHKGNEL</sequence>
<comment type="caution">
    <text evidence="3">The sequence shown here is derived from an EMBL/GenBank/DDBJ whole genome shotgun (WGS) entry which is preliminary data.</text>
</comment>
<reference evidence="3" key="1">
    <citation type="submission" date="2020-07" db="EMBL/GenBank/DDBJ databases">
        <title>The High-quality genome of the commercially important snow crab, Chionoecetes opilio.</title>
        <authorList>
            <person name="Jeong J.-H."/>
            <person name="Ryu S."/>
        </authorList>
    </citation>
    <scope>NUCLEOTIDE SEQUENCE</scope>
    <source>
        <strain evidence="3">MADBK_172401_WGS</strain>
        <tissue evidence="3">Digestive gland</tissue>
    </source>
</reference>
<dbReference type="InterPro" id="IPR036249">
    <property type="entry name" value="Thioredoxin-like_sf"/>
</dbReference>
<dbReference type="PANTHER" id="PTHR15337">
    <property type="entry name" value="ANTERIOR GRADIENT PROTEIN-RELATED"/>
    <property type="match status" value="1"/>
</dbReference>